<keyword evidence="5 10" id="KW-0808">Transferase</keyword>
<dbReference type="PANTHER" id="PTHR12413:SF1">
    <property type="entry name" value="DOLICHYL PYROPHOSPHATE MAN9GLCNAC2 ALPHA-1,3-GLUCOSYLTRANSFERASE"/>
    <property type="match status" value="1"/>
</dbReference>
<evidence type="ECO:0000313" key="11">
    <source>
        <dbReference type="EMBL" id="EGR27993.1"/>
    </source>
</evidence>
<feature type="transmembrane region" description="Helical" evidence="10">
    <location>
        <begin position="21"/>
        <end position="41"/>
    </location>
</feature>
<dbReference type="GeneID" id="14904041"/>
<evidence type="ECO:0000256" key="8">
    <source>
        <dbReference type="ARBA" id="ARBA00022989"/>
    </source>
</evidence>
<accession>G0R3K4</accession>
<dbReference type="AlphaFoldDB" id="G0R3K4"/>
<keyword evidence="4 10" id="KW-0328">Glycosyltransferase</keyword>
<dbReference type="OMA" id="RVYMRAT"/>
<dbReference type="GO" id="GO:0042281">
    <property type="term" value="F:dolichyl pyrophosphate Man9GlcNAc2 alpha-1,3-glucosyltransferase activity"/>
    <property type="evidence" value="ECO:0007669"/>
    <property type="project" value="TreeGrafter"/>
</dbReference>
<feature type="transmembrane region" description="Helical" evidence="10">
    <location>
        <begin position="189"/>
        <end position="213"/>
    </location>
</feature>
<evidence type="ECO:0000256" key="1">
    <source>
        <dbReference type="ARBA" id="ARBA00004477"/>
    </source>
</evidence>
<feature type="transmembrane region" description="Helical" evidence="10">
    <location>
        <begin position="219"/>
        <end position="236"/>
    </location>
</feature>
<dbReference type="STRING" id="857967.G0R3K4"/>
<dbReference type="OrthoDB" id="312699at2759"/>
<dbReference type="UniPathway" id="UPA00378"/>
<feature type="transmembrane region" description="Helical" evidence="10">
    <location>
        <begin position="312"/>
        <end position="332"/>
    </location>
</feature>
<dbReference type="RefSeq" id="XP_004027338.1">
    <property type="nucleotide sequence ID" value="XM_004027289.1"/>
</dbReference>
<comment type="similarity">
    <text evidence="3 10">Belongs to the ALG6/ALG8 glucosyltransferase family.</text>
</comment>
<sequence>MSDSILNLINTLRQYLDSKTCLLTISLICIFFRILVGLGPYSGYKQSPKYGDYEAQRHWMELTVNLNPKEWYVQTLDNSFDYWRIDYPPLSAYVSLIFGYISQYLDPQSMILFYSRGYEDYNHKIFMRMSVIACDVLVFFTSLYKVYQIEMQKYGFTTRNALFFVALMCPPLILIDHGHFQYNCFLHGLTLWAIYFCCKGQVLVGGIIFTLGINFKQMGLYYALSFFSFILGYLSFDSGFKSRVLIIFVGFGVILTTVILWIPWITNGYLLQQLIEAIFPINRGLYQLKVANFWCFSNIFIKWNNYFNQQTLVYISIFLTLILSLPSMFVILNRPKFKYMRFCLFNISMSFFFFVSCT</sequence>
<dbReference type="InParanoid" id="G0R3K4"/>
<evidence type="ECO:0000256" key="9">
    <source>
        <dbReference type="ARBA" id="ARBA00023136"/>
    </source>
</evidence>
<evidence type="ECO:0000256" key="6">
    <source>
        <dbReference type="ARBA" id="ARBA00022692"/>
    </source>
</evidence>
<reference evidence="11 12" key="1">
    <citation type="submission" date="2011-07" db="EMBL/GenBank/DDBJ databases">
        <authorList>
            <person name="Coyne R."/>
            <person name="Brami D."/>
            <person name="Johnson J."/>
            <person name="Hostetler J."/>
            <person name="Hannick L."/>
            <person name="Clark T."/>
            <person name="Cassidy-Hanley D."/>
            <person name="Inman J."/>
        </authorList>
    </citation>
    <scope>NUCLEOTIDE SEQUENCE [LARGE SCALE GENOMIC DNA]</scope>
    <source>
        <strain evidence="11 12">G5</strain>
    </source>
</reference>
<evidence type="ECO:0000256" key="5">
    <source>
        <dbReference type="ARBA" id="ARBA00022679"/>
    </source>
</evidence>
<evidence type="ECO:0000256" key="10">
    <source>
        <dbReference type="RuleBase" id="RU363110"/>
    </source>
</evidence>
<comment type="subcellular location">
    <subcellularLocation>
        <location evidence="1 10">Endoplasmic reticulum membrane</location>
        <topology evidence="1 10">Multi-pass membrane protein</topology>
    </subcellularLocation>
</comment>
<dbReference type="eggNOG" id="KOG2575">
    <property type="taxonomic scope" value="Eukaryota"/>
</dbReference>
<feature type="transmembrane region" description="Helical" evidence="10">
    <location>
        <begin position="125"/>
        <end position="144"/>
    </location>
</feature>
<evidence type="ECO:0000256" key="3">
    <source>
        <dbReference type="ARBA" id="ARBA00008715"/>
    </source>
</evidence>
<dbReference type="EMBL" id="GL984303">
    <property type="protein sequence ID" value="EGR27993.1"/>
    <property type="molecule type" value="Genomic_DNA"/>
</dbReference>
<comment type="pathway">
    <text evidence="2 10">Protein modification; protein glycosylation.</text>
</comment>
<keyword evidence="6 10" id="KW-0812">Transmembrane</keyword>
<comment type="caution">
    <text evidence="10">Lacks conserved residue(s) required for the propagation of feature annotation.</text>
</comment>
<dbReference type="Pfam" id="PF03155">
    <property type="entry name" value="Alg6_Alg8"/>
    <property type="match status" value="1"/>
</dbReference>
<dbReference type="GO" id="GO:0005789">
    <property type="term" value="C:endoplasmic reticulum membrane"/>
    <property type="evidence" value="ECO:0007669"/>
    <property type="project" value="UniProtKB-SubCell"/>
</dbReference>
<keyword evidence="12" id="KW-1185">Reference proteome</keyword>
<keyword evidence="7 10" id="KW-0256">Endoplasmic reticulum</keyword>
<name>G0R3K4_ICHMU</name>
<keyword evidence="8 10" id="KW-1133">Transmembrane helix</keyword>
<gene>
    <name evidence="11" type="ORF">IMG5_185760</name>
</gene>
<dbReference type="PANTHER" id="PTHR12413">
    <property type="entry name" value="DOLICHYL GLYCOSYLTRANSFERASE"/>
    <property type="match status" value="1"/>
</dbReference>
<proteinExistence type="inferred from homology"/>
<evidence type="ECO:0000256" key="4">
    <source>
        <dbReference type="ARBA" id="ARBA00022676"/>
    </source>
</evidence>
<dbReference type="Proteomes" id="UP000008983">
    <property type="component" value="Unassembled WGS sequence"/>
</dbReference>
<keyword evidence="9 10" id="KW-0472">Membrane</keyword>
<dbReference type="InterPro" id="IPR004856">
    <property type="entry name" value="Glyco_trans_ALG6/ALG8"/>
</dbReference>
<feature type="transmembrane region" description="Helical" evidence="10">
    <location>
        <begin position="156"/>
        <end position="177"/>
    </location>
</feature>
<feature type="transmembrane region" description="Helical" evidence="10">
    <location>
        <begin position="243"/>
        <end position="264"/>
    </location>
</feature>
<evidence type="ECO:0000256" key="2">
    <source>
        <dbReference type="ARBA" id="ARBA00004922"/>
    </source>
</evidence>
<protein>
    <recommendedName>
        <fullName evidence="10">Alpha-1,3-glucosyltransferase</fullName>
        <ecNumber evidence="10">2.4.1.-</ecNumber>
    </recommendedName>
</protein>
<organism evidence="11 12">
    <name type="scientific">Ichthyophthirius multifiliis</name>
    <name type="common">White spot disease agent</name>
    <name type="synonym">Ich</name>
    <dbReference type="NCBI Taxonomy" id="5932"/>
    <lineage>
        <taxon>Eukaryota</taxon>
        <taxon>Sar</taxon>
        <taxon>Alveolata</taxon>
        <taxon>Ciliophora</taxon>
        <taxon>Intramacronucleata</taxon>
        <taxon>Oligohymenophorea</taxon>
        <taxon>Hymenostomatida</taxon>
        <taxon>Ophryoglenina</taxon>
        <taxon>Ichthyophthirius</taxon>
    </lineage>
</organism>
<evidence type="ECO:0000256" key="7">
    <source>
        <dbReference type="ARBA" id="ARBA00022824"/>
    </source>
</evidence>
<dbReference type="EC" id="2.4.1.-" evidence="10"/>
<evidence type="ECO:0000313" key="12">
    <source>
        <dbReference type="Proteomes" id="UP000008983"/>
    </source>
</evidence>